<dbReference type="Proteomes" id="UP000006201">
    <property type="component" value="Unassembled WGS sequence"/>
</dbReference>
<dbReference type="AlphaFoldDB" id="A4C961"/>
<dbReference type="EMBL" id="AAOH01000003">
    <property type="protein sequence ID" value="EAR29126.1"/>
    <property type="molecule type" value="Genomic_DNA"/>
</dbReference>
<keyword evidence="4" id="KW-1185">Reference proteome</keyword>
<comment type="caution">
    <text evidence="3">The sequence shown here is derived from an EMBL/GenBank/DDBJ whole genome shotgun (WGS) entry which is preliminary data.</text>
</comment>
<dbReference type="Pfam" id="PF11871">
    <property type="entry name" value="DUF3391"/>
    <property type="match status" value="1"/>
</dbReference>
<evidence type="ECO:0000313" key="4">
    <source>
        <dbReference type="Proteomes" id="UP000006201"/>
    </source>
</evidence>
<dbReference type="PANTHER" id="PTHR43155">
    <property type="entry name" value="CYCLIC DI-GMP PHOSPHODIESTERASE PA4108-RELATED"/>
    <property type="match status" value="1"/>
</dbReference>
<protein>
    <submittedName>
        <fullName evidence="3">Putative metal-dependent phosphohydrolase, HD region</fullName>
    </submittedName>
</protein>
<evidence type="ECO:0000313" key="3">
    <source>
        <dbReference type="EMBL" id="EAR29126.1"/>
    </source>
</evidence>
<reference evidence="3 4" key="1">
    <citation type="submission" date="2006-02" db="EMBL/GenBank/DDBJ databases">
        <authorList>
            <person name="Moran M.A."/>
            <person name="Kjelleberg S."/>
            <person name="Egan S."/>
            <person name="Saunders N."/>
            <person name="Thomas T."/>
            <person name="Ferriera S."/>
            <person name="Johnson J."/>
            <person name="Kravitz S."/>
            <person name="Halpern A."/>
            <person name="Remington K."/>
            <person name="Beeson K."/>
            <person name="Tran B."/>
            <person name="Rogers Y.-H."/>
            <person name="Friedman R."/>
            <person name="Venter J.C."/>
        </authorList>
    </citation>
    <scope>NUCLEOTIDE SEQUENCE [LARGE SCALE GENOMIC DNA]</scope>
    <source>
        <strain evidence="3 4">D2</strain>
    </source>
</reference>
<sequence length="419" mass="46696">MPFMLKVITIAELKPGMYVTRILKQKSNIKIKTGIVRSQSLIDTLALHGIKKLEIDLKQSETAQAQQQVKPIVTPLIAPEPVEKTDPQPEPTPKQKKPAVIASDETSLEEEFQQASAAYDAGLRKITTLQCDLMMGQSVNIAVLDEVGQTILESVFRNESAMAVLTRLRDKNTYAFRHSINTAILVTMFGKFLGYNKNRIIELTMGALFHDLGQSKVPQGILSKADKLTELERKAVQKHVAHSFSLAKQYPKITPLMIDVIINHHERLDGSGYPRGLKGDKLSTAAKIIAIVDVYDALTADRHFKSGIEPIAALRYLMSKPELFDSVLVQKFIRCVGVHPVGSIVKLTGEKLALVLEGNRAAPLKPKIQIFYNAKHQHYITRKKLCLVEHGQTIKIISGVQPQDHQINLSRLLKEQLSV</sequence>
<accession>A4C961</accession>
<dbReference type="Pfam" id="PF13487">
    <property type="entry name" value="HD_5"/>
    <property type="match status" value="1"/>
</dbReference>
<dbReference type="SMART" id="SM00471">
    <property type="entry name" value="HDc"/>
    <property type="match status" value="1"/>
</dbReference>
<dbReference type="PANTHER" id="PTHR43155:SF2">
    <property type="entry name" value="CYCLIC DI-GMP PHOSPHODIESTERASE PA4108"/>
    <property type="match status" value="1"/>
</dbReference>
<evidence type="ECO:0000256" key="1">
    <source>
        <dbReference type="SAM" id="MobiDB-lite"/>
    </source>
</evidence>
<organism evidence="3 4">
    <name type="scientific">Pseudoalteromonas tunicata D2</name>
    <dbReference type="NCBI Taxonomy" id="87626"/>
    <lineage>
        <taxon>Bacteria</taxon>
        <taxon>Pseudomonadati</taxon>
        <taxon>Pseudomonadota</taxon>
        <taxon>Gammaproteobacteria</taxon>
        <taxon>Alteromonadales</taxon>
        <taxon>Pseudoalteromonadaceae</taxon>
        <taxon>Pseudoalteromonas</taxon>
    </lineage>
</organism>
<dbReference type="InterPro" id="IPR037522">
    <property type="entry name" value="HD_GYP_dom"/>
</dbReference>
<proteinExistence type="predicted"/>
<evidence type="ECO:0000259" key="2">
    <source>
        <dbReference type="PROSITE" id="PS51832"/>
    </source>
</evidence>
<dbReference type="SUPFAM" id="SSF109604">
    <property type="entry name" value="HD-domain/PDEase-like"/>
    <property type="match status" value="1"/>
</dbReference>
<feature type="domain" description="HD-GYP" evidence="2">
    <location>
        <begin position="153"/>
        <end position="348"/>
    </location>
</feature>
<dbReference type="eggNOG" id="COG2206">
    <property type="taxonomic scope" value="Bacteria"/>
</dbReference>
<dbReference type="InterPro" id="IPR021812">
    <property type="entry name" value="DUF3391"/>
</dbReference>
<dbReference type="Gene3D" id="1.10.3210.10">
    <property type="entry name" value="Hypothetical protein af1432"/>
    <property type="match status" value="1"/>
</dbReference>
<feature type="region of interest" description="Disordered" evidence="1">
    <location>
        <begin position="76"/>
        <end position="100"/>
    </location>
</feature>
<dbReference type="PROSITE" id="PS51832">
    <property type="entry name" value="HD_GYP"/>
    <property type="match status" value="1"/>
</dbReference>
<dbReference type="GO" id="GO:0008081">
    <property type="term" value="F:phosphoric diester hydrolase activity"/>
    <property type="evidence" value="ECO:0007669"/>
    <property type="project" value="UniProtKB-ARBA"/>
</dbReference>
<dbReference type="STRING" id="87626.PTD2_08779"/>
<dbReference type="InterPro" id="IPR003607">
    <property type="entry name" value="HD/PDEase_dom"/>
</dbReference>
<dbReference type="CDD" id="cd00077">
    <property type="entry name" value="HDc"/>
    <property type="match status" value="1"/>
</dbReference>
<name>A4C961_9GAMM</name>
<dbReference type="HOGENOM" id="CLU_000445_92_1_6"/>
<gene>
    <name evidence="3" type="ORF">PTD2_08779</name>
</gene>
<keyword evidence="3" id="KW-0378">Hydrolase</keyword>